<comment type="caution">
    <text evidence="8">The sequence shown here is derived from an EMBL/GenBank/DDBJ whole genome shotgun (WGS) entry which is preliminary data.</text>
</comment>
<feature type="domain" description="Tryptophan synthase beta chain-like PALP" evidence="7">
    <location>
        <begin position="24"/>
        <end position="109"/>
    </location>
</feature>
<dbReference type="PROSITE" id="PS00165">
    <property type="entry name" value="DEHYDRATASE_SER_THR"/>
    <property type="match status" value="1"/>
</dbReference>
<comment type="cofactor">
    <cofactor evidence="3">
        <name>Mn(2+)</name>
        <dbReference type="ChEBI" id="CHEBI:29035"/>
    </cofactor>
</comment>
<dbReference type="InterPro" id="IPR001926">
    <property type="entry name" value="TrpB-like_PALP"/>
</dbReference>
<dbReference type="PANTHER" id="PTHR43050:SF1">
    <property type="entry name" value="SERINE RACEMASE"/>
    <property type="match status" value="1"/>
</dbReference>
<evidence type="ECO:0000256" key="1">
    <source>
        <dbReference type="ARBA" id="ARBA00001913"/>
    </source>
</evidence>
<evidence type="ECO:0000259" key="7">
    <source>
        <dbReference type="Pfam" id="PF00291"/>
    </source>
</evidence>
<dbReference type="SUPFAM" id="SSF53686">
    <property type="entry name" value="Tryptophan synthase beta subunit-like PLP-dependent enzymes"/>
    <property type="match status" value="1"/>
</dbReference>
<keyword evidence="9" id="KW-1185">Reference proteome</keyword>
<evidence type="ECO:0000256" key="4">
    <source>
        <dbReference type="ARBA" id="ARBA00001946"/>
    </source>
</evidence>
<gene>
    <name evidence="8" type="ORF">GCM10010430_74450</name>
</gene>
<comment type="cofactor">
    <cofactor evidence="4">
        <name>Mg(2+)</name>
        <dbReference type="ChEBI" id="CHEBI:18420"/>
    </cofactor>
</comment>
<dbReference type="Gene3D" id="3.40.50.1100">
    <property type="match status" value="2"/>
</dbReference>
<evidence type="ECO:0000256" key="2">
    <source>
        <dbReference type="ARBA" id="ARBA00001933"/>
    </source>
</evidence>
<dbReference type="InterPro" id="IPR000634">
    <property type="entry name" value="Ser/Thr_deHydtase_PyrdxlP-BS"/>
</dbReference>
<evidence type="ECO:0000256" key="6">
    <source>
        <dbReference type="ARBA" id="ARBA00022898"/>
    </source>
</evidence>
<evidence type="ECO:0000256" key="5">
    <source>
        <dbReference type="ARBA" id="ARBA00022842"/>
    </source>
</evidence>
<organism evidence="8 9">
    <name type="scientific">Kitasatospora cystarginea</name>
    <dbReference type="NCBI Taxonomy" id="58350"/>
    <lineage>
        <taxon>Bacteria</taxon>
        <taxon>Bacillati</taxon>
        <taxon>Actinomycetota</taxon>
        <taxon>Actinomycetes</taxon>
        <taxon>Kitasatosporales</taxon>
        <taxon>Streptomycetaceae</taxon>
        <taxon>Kitasatospora</taxon>
    </lineage>
</organism>
<dbReference type="Proteomes" id="UP001500305">
    <property type="component" value="Unassembled WGS sequence"/>
</dbReference>
<keyword evidence="6" id="KW-0663">Pyridoxal phosphate</keyword>
<proteinExistence type="predicted"/>
<comment type="cofactor">
    <cofactor evidence="2">
        <name>pyridoxal 5'-phosphate</name>
        <dbReference type="ChEBI" id="CHEBI:597326"/>
    </cofactor>
</comment>
<dbReference type="EMBL" id="BAAATR010000059">
    <property type="protein sequence ID" value="GAA2277687.1"/>
    <property type="molecule type" value="Genomic_DNA"/>
</dbReference>
<sequence>MSAALPLAAADVYDAQRRLRGVAASTPALSHPTLDDIAGRSVVSKAEALQRTGSFKFRGAYNAVAALSPRERRRGVIGASSGNHAQALALAGRLLGVPVTVVVPHDAPKA</sequence>
<evidence type="ECO:0000256" key="3">
    <source>
        <dbReference type="ARBA" id="ARBA00001936"/>
    </source>
</evidence>
<accession>A0ABN3EYZ4</accession>
<keyword evidence="5" id="KW-0460">Magnesium</keyword>
<evidence type="ECO:0000313" key="8">
    <source>
        <dbReference type="EMBL" id="GAA2277687.1"/>
    </source>
</evidence>
<dbReference type="PANTHER" id="PTHR43050">
    <property type="entry name" value="SERINE / THREONINE RACEMASE FAMILY MEMBER"/>
    <property type="match status" value="1"/>
</dbReference>
<dbReference type="Pfam" id="PF00291">
    <property type="entry name" value="PALP"/>
    <property type="match status" value="1"/>
</dbReference>
<evidence type="ECO:0000313" key="9">
    <source>
        <dbReference type="Proteomes" id="UP001500305"/>
    </source>
</evidence>
<comment type="cofactor">
    <cofactor evidence="1">
        <name>Ca(2+)</name>
        <dbReference type="ChEBI" id="CHEBI:29108"/>
    </cofactor>
</comment>
<dbReference type="InterPro" id="IPR036052">
    <property type="entry name" value="TrpB-like_PALP_sf"/>
</dbReference>
<reference evidence="8 9" key="1">
    <citation type="journal article" date="2019" name="Int. J. Syst. Evol. Microbiol.">
        <title>The Global Catalogue of Microorganisms (GCM) 10K type strain sequencing project: providing services to taxonomists for standard genome sequencing and annotation.</title>
        <authorList>
            <consortium name="The Broad Institute Genomics Platform"/>
            <consortium name="The Broad Institute Genome Sequencing Center for Infectious Disease"/>
            <person name="Wu L."/>
            <person name="Ma J."/>
        </authorList>
    </citation>
    <scope>NUCLEOTIDE SEQUENCE [LARGE SCALE GENOMIC DNA]</scope>
    <source>
        <strain evidence="8 9">JCM 7356</strain>
    </source>
</reference>
<protein>
    <recommendedName>
        <fullName evidence="7">Tryptophan synthase beta chain-like PALP domain-containing protein</fullName>
    </recommendedName>
</protein>
<name>A0ABN3EYZ4_9ACTN</name>